<dbReference type="Pfam" id="PF13174">
    <property type="entry name" value="TPR_6"/>
    <property type="match status" value="1"/>
</dbReference>
<feature type="chain" id="PRO_5043958586" evidence="1">
    <location>
        <begin position="24"/>
        <end position="331"/>
    </location>
</feature>
<keyword evidence="3" id="KW-1185">Reference proteome</keyword>
<evidence type="ECO:0000313" key="2">
    <source>
        <dbReference type="EMBL" id="MDI6450842.1"/>
    </source>
</evidence>
<organism evidence="2 3">
    <name type="scientific">Anaerobaca lacustris</name>
    <dbReference type="NCBI Taxonomy" id="3044600"/>
    <lineage>
        <taxon>Bacteria</taxon>
        <taxon>Pseudomonadati</taxon>
        <taxon>Planctomycetota</taxon>
        <taxon>Phycisphaerae</taxon>
        <taxon>Sedimentisphaerales</taxon>
        <taxon>Anaerobacaceae</taxon>
        <taxon>Anaerobaca</taxon>
    </lineage>
</organism>
<dbReference type="Proteomes" id="UP001431776">
    <property type="component" value="Unassembled WGS sequence"/>
</dbReference>
<dbReference type="AlphaFoldDB" id="A0AAW6TZ88"/>
<gene>
    <name evidence="2" type="ORF">QJ522_17415</name>
</gene>
<dbReference type="RefSeq" id="WP_349246251.1">
    <property type="nucleotide sequence ID" value="NZ_JASCXX010000025.1"/>
</dbReference>
<proteinExistence type="predicted"/>
<accession>A0AAW6TZ88</accession>
<dbReference type="Gene3D" id="1.25.40.10">
    <property type="entry name" value="Tetratricopeptide repeat domain"/>
    <property type="match status" value="2"/>
</dbReference>
<sequence>MNDRVRNTSLAVCMALLCLGATAAETWRLQDGEDWQSVAADPQERYLLAISELKDLVRSASVREVKDALAQIKDDFPQRVGPDLELFALGEREYWKDRYAKAMVKYEKLLKDYPGSEFAGPTMDRQFEIAGAYLAGRRKTVLGVFRIRGYAEGVEIMERISDRAGLDEPNSVGLKAAVAVAEHFEAREKYIEAYLKWSEIASYWEMGPIGKRATLRMAENNFAAYNKPREKRQPLLDASKLATAKTYYERFALRYPQEAAQHDIPAKLKRIDEQMAYKQYTVGRYYQRVRKIEAANLYYDMVIENWPETEAARMAGQARQELADRERDRGE</sequence>
<evidence type="ECO:0000256" key="1">
    <source>
        <dbReference type="SAM" id="SignalP"/>
    </source>
</evidence>
<keyword evidence="1" id="KW-0732">Signal</keyword>
<name>A0AAW6TZ88_9BACT</name>
<comment type="caution">
    <text evidence="2">The sequence shown here is derived from an EMBL/GenBank/DDBJ whole genome shotgun (WGS) entry which is preliminary data.</text>
</comment>
<protein>
    <submittedName>
        <fullName evidence="2">Tetratricopeptide repeat protein</fullName>
    </submittedName>
</protein>
<feature type="signal peptide" evidence="1">
    <location>
        <begin position="1"/>
        <end position="23"/>
    </location>
</feature>
<evidence type="ECO:0000313" key="3">
    <source>
        <dbReference type="Proteomes" id="UP001431776"/>
    </source>
</evidence>
<reference evidence="2" key="1">
    <citation type="submission" date="2023-05" db="EMBL/GenBank/DDBJ databases">
        <title>Anaerotaeda fermentans gen. nov., sp. nov., a novel anaerobic planctomycete of the new family within the order Sedimentisphaerales isolated from Taman Peninsula, Russia.</title>
        <authorList>
            <person name="Khomyakova M.A."/>
            <person name="Merkel A.Y."/>
            <person name="Slobodkin A.I."/>
        </authorList>
    </citation>
    <scope>NUCLEOTIDE SEQUENCE</scope>
    <source>
        <strain evidence="2">M17dextr</strain>
    </source>
</reference>
<dbReference type="InterPro" id="IPR019734">
    <property type="entry name" value="TPR_rpt"/>
</dbReference>
<dbReference type="InterPro" id="IPR011990">
    <property type="entry name" value="TPR-like_helical_dom_sf"/>
</dbReference>
<dbReference type="EMBL" id="JASCXX010000025">
    <property type="protein sequence ID" value="MDI6450842.1"/>
    <property type="molecule type" value="Genomic_DNA"/>
</dbReference>